<feature type="region of interest" description="Disordered" evidence="1">
    <location>
        <begin position="238"/>
        <end position="269"/>
    </location>
</feature>
<feature type="region of interest" description="Disordered" evidence="1">
    <location>
        <begin position="52"/>
        <end position="77"/>
    </location>
</feature>
<evidence type="ECO:0000313" key="4">
    <source>
        <dbReference type="EMBL" id="KAK7064359.1"/>
    </source>
</evidence>
<feature type="chain" id="PRO_5043877934" evidence="3">
    <location>
        <begin position="28"/>
        <end position="350"/>
    </location>
</feature>
<comment type="caution">
    <text evidence="4">The sequence shown here is derived from an EMBL/GenBank/DDBJ whole genome shotgun (WGS) entry which is preliminary data.</text>
</comment>
<feature type="compositionally biased region" description="Polar residues" evidence="1">
    <location>
        <begin position="310"/>
        <end position="320"/>
    </location>
</feature>
<accession>A0AAW0EHB8</accession>
<feature type="transmembrane region" description="Helical" evidence="2">
    <location>
        <begin position="195"/>
        <end position="216"/>
    </location>
</feature>
<gene>
    <name evidence="4" type="ORF">R3P38DRAFT_2824036</name>
</gene>
<feature type="compositionally biased region" description="Pro residues" evidence="1">
    <location>
        <begin position="138"/>
        <end position="147"/>
    </location>
</feature>
<feature type="compositionally biased region" description="Low complexity" evidence="1">
    <location>
        <begin position="102"/>
        <end position="137"/>
    </location>
</feature>
<feature type="region of interest" description="Disordered" evidence="1">
    <location>
        <begin position="102"/>
        <end position="165"/>
    </location>
</feature>
<sequence length="350" mass="35899">MFIAPKNLSLTLFVFVLVSLTVSSVDAHDFAQPNRRHDNLKRLVRKRSPALGLLNLAPDPNDPNANPGGLGDGLSASASASSASASASASDSAVSQSASDSASAVSSSSASSQSSAASDSRSASASSSSASAASTPSPSAPTPPKEPSTPESDPESSSSRPLSTVTKVNSVVGAVETSPPPPGQQSATSETKSTITTVIIAIAASVGGVAILWTVFRKWKLGHSKKFDERMAPIDWQPTNDDGIVPAHRRSPSRASSFTSSAHGHGAGYSDRLDHDFTAAASHLAPVGGYADLARGPSPQPQMQEAYDSQGLTRGPSTTRPGYDAGLPLHHQAGHGKAEAYDYNGDAIRF</sequence>
<dbReference type="EMBL" id="JAWWNJ010000001">
    <property type="protein sequence ID" value="KAK7064359.1"/>
    <property type="molecule type" value="Genomic_DNA"/>
</dbReference>
<protein>
    <submittedName>
        <fullName evidence="4">Uncharacterized protein</fullName>
    </submittedName>
</protein>
<feature type="signal peptide" evidence="3">
    <location>
        <begin position="1"/>
        <end position="27"/>
    </location>
</feature>
<keyword evidence="2" id="KW-1133">Transmembrane helix</keyword>
<organism evidence="4 5">
    <name type="scientific">Favolaschia claudopus</name>
    <dbReference type="NCBI Taxonomy" id="2862362"/>
    <lineage>
        <taxon>Eukaryota</taxon>
        <taxon>Fungi</taxon>
        <taxon>Dikarya</taxon>
        <taxon>Basidiomycota</taxon>
        <taxon>Agaricomycotina</taxon>
        <taxon>Agaricomycetes</taxon>
        <taxon>Agaricomycetidae</taxon>
        <taxon>Agaricales</taxon>
        <taxon>Marasmiineae</taxon>
        <taxon>Mycenaceae</taxon>
        <taxon>Favolaschia</taxon>
    </lineage>
</organism>
<evidence type="ECO:0000256" key="1">
    <source>
        <dbReference type="SAM" id="MobiDB-lite"/>
    </source>
</evidence>
<evidence type="ECO:0000256" key="3">
    <source>
        <dbReference type="SAM" id="SignalP"/>
    </source>
</evidence>
<feature type="compositionally biased region" description="Low complexity" evidence="1">
    <location>
        <begin position="149"/>
        <end position="161"/>
    </location>
</feature>
<keyword evidence="3" id="KW-0732">Signal</keyword>
<evidence type="ECO:0000256" key="2">
    <source>
        <dbReference type="SAM" id="Phobius"/>
    </source>
</evidence>
<dbReference type="Proteomes" id="UP001362999">
    <property type="component" value="Unassembled WGS sequence"/>
</dbReference>
<keyword evidence="2" id="KW-0812">Transmembrane</keyword>
<evidence type="ECO:0000313" key="5">
    <source>
        <dbReference type="Proteomes" id="UP001362999"/>
    </source>
</evidence>
<feature type="region of interest" description="Disordered" evidence="1">
    <location>
        <begin position="290"/>
        <end position="335"/>
    </location>
</feature>
<keyword evidence="5" id="KW-1185">Reference proteome</keyword>
<reference evidence="4 5" key="1">
    <citation type="journal article" date="2024" name="J Genomics">
        <title>Draft genome sequencing and assembly of Favolaschia claudopus CIRM-BRFM 2984 isolated from oak limbs.</title>
        <authorList>
            <person name="Navarro D."/>
            <person name="Drula E."/>
            <person name="Chaduli D."/>
            <person name="Cazenave R."/>
            <person name="Ahrendt S."/>
            <person name="Wang J."/>
            <person name="Lipzen A."/>
            <person name="Daum C."/>
            <person name="Barry K."/>
            <person name="Grigoriev I.V."/>
            <person name="Favel A."/>
            <person name="Rosso M.N."/>
            <person name="Martin F."/>
        </authorList>
    </citation>
    <scope>NUCLEOTIDE SEQUENCE [LARGE SCALE GENOMIC DNA]</scope>
    <source>
        <strain evidence="4 5">CIRM-BRFM 2984</strain>
    </source>
</reference>
<keyword evidence="2" id="KW-0472">Membrane</keyword>
<dbReference type="AlphaFoldDB" id="A0AAW0EHB8"/>
<name>A0AAW0EHB8_9AGAR</name>
<proteinExistence type="predicted"/>